<dbReference type="CDD" id="cd06551">
    <property type="entry name" value="LPLAT"/>
    <property type="match status" value="1"/>
</dbReference>
<organism evidence="4 5">
    <name type="scientific">Jeotgalibacillus malaysiensis</name>
    <dbReference type="NCBI Taxonomy" id="1508404"/>
    <lineage>
        <taxon>Bacteria</taxon>
        <taxon>Bacillati</taxon>
        <taxon>Bacillota</taxon>
        <taxon>Bacilli</taxon>
        <taxon>Bacillales</taxon>
        <taxon>Caryophanaceae</taxon>
        <taxon>Jeotgalibacillus</taxon>
    </lineage>
</organism>
<dbReference type="OrthoDB" id="152799at2"/>
<proteinExistence type="predicted"/>
<dbReference type="GO" id="GO:0003841">
    <property type="term" value="F:1-acylglycerol-3-phosphate O-acyltransferase activity"/>
    <property type="evidence" value="ECO:0007669"/>
    <property type="project" value="TreeGrafter"/>
</dbReference>
<dbReference type="STRING" id="1508404.JMA_18990"/>
<dbReference type="BioCyc" id="JESP1508404:G14D9-11154-MONOMER"/>
<evidence type="ECO:0000256" key="2">
    <source>
        <dbReference type="ARBA" id="ARBA00023315"/>
    </source>
</evidence>
<dbReference type="Proteomes" id="UP000031449">
    <property type="component" value="Chromosome"/>
</dbReference>
<evidence type="ECO:0000313" key="4">
    <source>
        <dbReference type="EMBL" id="AJD91216.1"/>
    </source>
</evidence>
<evidence type="ECO:0000313" key="5">
    <source>
        <dbReference type="Proteomes" id="UP000031449"/>
    </source>
</evidence>
<dbReference type="AlphaFoldDB" id="A0A0B5AM49"/>
<dbReference type="KEGG" id="jeo:JMA_18990"/>
<accession>A0A0B5AM49</accession>
<keyword evidence="2" id="KW-0012">Acyltransferase</keyword>
<keyword evidence="5" id="KW-1185">Reference proteome</keyword>
<dbReference type="PANTHER" id="PTHR10434">
    <property type="entry name" value="1-ACYL-SN-GLYCEROL-3-PHOSPHATE ACYLTRANSFERASE"/>
    <property type="match status" value="1"/>
</dbReference>
<sequence>MNKKSSRTELILGNYLTWQLKKHFYRVYVKNEYQSSERAKLYIMNHSSWWDGLIVFYLNRYLFQEDAYAMMSKDGIEKFSFFSKIGAFPVDPSSPKSLIRSLQFADQKLKEKKSVWIFPQGKEEHLEKRPLSFMNGPAYLAEKNQDAEIIPVIAYYTFRHDQRPELFISIGHPVRNEVTNKLKRNEKSDLLRQALEESLNQVKADVISENIDHYKKFVSGFKTSSEWLEVLKRK</sequence>
<dbReference type="EMBL" id="CP009416">
    <property type="protein sequence ID" value="AJD91216.1"/>
    <property type="molecule type" value="Genomic_DNA"/>
</dbReference>
<dbReference type="SUPFAM" id="SSF69593">
    <property type="entry name" value="Glycerol-3-phosphate (1)-acyltransferase"/>
    <property type="match status" value="1"/>
</dbReference>
<feature type="domain" description="Phospholipid/glycerol acyltransferase" evidence="3">
    <location>
        <begin position="40"/>
        <end position="157"/>
    </location>
</feature>
<name>A0A0B5AM49_9BACL</name>
<protein>
    <recommendedName>
        <fullName evidence="3">Phospholipid/glycerol acyltransferase domain-containing protein</fullName>
    </recommendedName>
</protein>
<reference evidence="4 5" key="1">
    <citation type="submission" date="2014-08" db="EMBL/GenBank/DDBJ databases">
        <title>Complete genome of a marine bacteria Jeotgalibacillus malaysiensis.</title>
        <authorList>
            <person name="Yaakop A.S."/>
            <person name="Chan K.-G."/>
            <person name="Goh K.M."/>
        </authorList>
    </citation>
    <scope>NUCLEOTIDE SEQUENCE [LARGE SCALE GENOMIC DNA]</scope>
    <source>
        <strain evidence="4 5">D5</strain>
    </source>
</reference>
<evidence type="ECO:0000256" key="1">
    <source>
        <dbReference type="ARBA" id="ARBA00022679"/>
    </source>
</evidence>
<dbReference type="Pfam" id="PF01553">
    <property type="entry name" value="Acyltransferase"/>
    <property type="match status" value="1"/>
</dbReference>
<dbReference type="InterPro" id="IPR002123">
    <property type="entry name" value="Plipid/glycerol_acylTrfase"/>
</dbReference>
<evidence type="ECO:0000259" key="3">
    <source>
        <dbReference type="SMART" id="SM00563"/>
    </source>
</evidence>
<dbReference type="PANTHER" id="PTHR10434:SF11">
    <property type="entry name" value="1-ACYL-SN-GLYCEROL-3-PHOSPHATE ACYLTRANSFERASE"/>
    <property type="match status" value="1"/>
</dbReference>
<dbReference type="SMART" id="SM00563">
    <property type="entry name" value="PlsC"/>
    <property type="match status" value="1"/>
</dbReference>
<gene>
    <name evidence="4" type="ORF">JMA_18990</name>
</gene>
<keyword evidence="1" id="KW-0808">Transferase</keyword>
<dbReference type="HOGENOM" id="CLU_097817_0_0_9"/>
<dbReference type="GO" id="GO:0006654">
    <property type="term" value="P:phosphatidic acid biosynthetic process"/>
    <property type="evidence" value="ECO:0007669"/>
    <property type="project" value="TreeGrafter"/>
</dbReference>